<proteinExistence type="predicted"/>
<evidence type="ECO:0000313" key="2">
    <source>
        <dbReference type="EMBL" id="MBF9237991.1"/>
    </source>
</evidence>
<protein>
    <recommendedName>
        <fullName evidence="4">YcxB family protein</fullName>
    </recommendedName>
</protein>
<comment type="caution">
    <text evidence="2">The sequence shown here is derived from an EMBL/GenBank/DDBJ whole genome shotgun (WGS) entry which is preliminary data.</text>
</comment>
<gene>
    <name evidence="2" type="ORF">I2I05_11355</name>
</gene>
<feature type="transmembrane region" description="Helical" evidence="1">
    <location>
        <begin position="12"/>
        <end position="32"/>
    </location>
</feature>
<keyword evidence="1" id="KW-0812">Transmembrane</keyword>
<keyword evidence="1" id="KW-0472">Membrane</keyword>
<organism evidence="2 3">
    <name type="scientific">Hymenobacter jeongseonensis</name>
    <dbReference type="NCBI Taxonomy" id="2791027"/>
    <lineage>
        <taxon>Bacteria</taxon>
        <taxon>Pseudomonadati</taxon>
        <taxon>Bacteroidota</taxon>
        <taxon>Cytophagia</taxon>
        <taxon>Cytophagales</taxon>
        <taxon>Hymenobacteraceae</taxon>
        <taxon>Hymenobacter</taxon>
    </lineage>
</organism>
<accession>A0ABS0II21</accession>
<evidence type="ECO:0000256" key="1">
    <source>
        <dbReference type="SAM" id="Phobius"/>
    </source>
</evidence>
<evidence type="ECO:0008006" key="4">
    <source>
        <dbReference type="Google" id="ProtNLM"/>
    </source>
</evidence>
<dbReference type="EMBL" id="JADQDQ010000004">
    <property type="protein sequence ID" value="MBF9237991.1"/>
    <property type="molecule type" value="Genomic_DNA"/>
</dbReference>
<reference evidence="2 3" key="1">
    <citation type="submission" date="2020-11" db="EMBL/GenBank/DDBJ databases">
        <authorList>
            <person name="Kim M.K."/>
        </authorList>
    </citation>
    <scope>NUCLEOTIDE SEQUENCE [LARGE SCALE GENOMIC DNA]</scope>
    <source>
        <strain evidence="2 3">BT683</strain>
    </source>
</reference>
<dbReference type="RefSeq" id="WP_196282359.1">
    <property type="nucleotide sequence ID" value="NZ_JADQDQ010000004.1"/>
</dbReference>
<evidence type="ECO:0000313" key="3">
    <source>
        <dbReference type="Proteomes" id="UP000597617"/>
    </source>
</evidence>
<sequence length="142" mass="16226">MLTIQSSDTVGSLLTKRALLLGAVFLALTFLFHKYSAVLLSCYVVAFILMFISVAGRRRVTKLKIQAKRLDVYFGGFWKTEIKSFQLTELKGRFLNAKAFWGEQYSILEIEQNGTPIFAVETREGFEEAKLKTLFSLINWVE</sequence>
<keyword evidence="3" id="KW-1185">Reference proteome</keyword>
<name>A0ABS0II21_9BACT</name>
<keyword evidence="1" id="KW-1133">Transmembrane helix</keyword>
<feature type="transmembrane region" description="Helical" evidence="1">
    <location>
        <begin position="38"/>
        <end position="56"/>
    </location>
</feature>
<dbReference type="Proteomes" id="UP000597617">
    <property type="component" value="Unassembled WGS sequence"/>
</dbReference>